<feature type="transmembrane region" description="Helical" evidence="8">
    <location>
        <begin position="75"/>
        <end position="93"/>
    </location>
</feature>
<dbReference type="InterPro" id="IPR027469">
    <property type="entry name" value="Cation_efflux_TMD_sf"/>
</dbReference>
<evidence type="ECO:0000256" key="1">
    <source>
        <dbReference type="ARBA" id="ARBA00004141"/>
    </source>
</evidence>
<feature type="transmembrane region" description="Helical" evidence="8">
    <location>
        <begin position="105"/>
        <end position="127"/>
    </location>
</feature>
<feature type="transmembrane region" description="Helical" evidence="8">
    <location>
        <begin position="38"/>
        <end position="63"/>
    </location>
</feature>
<evidence type="ECO:0000256" key="6">
    <source>
        <dbReference type="ARBA" id="ARBA00023065"/>
    </source>
</evidence>
<dbReference type="PANTHER" id="PTHR11562">
    <property type="entry name" value="CATION EFFLUX PROTEIN/ ZINC TRANSPORTER"/>
    <property type="match status" value="1"/>
</dbReference>
<feature type="domain" description="Cation efflux protein transmembrane" evidence="9">
    <location>
        <begin position="38"/>
        <end position="229"/>
    </location>
</feature>
<evidence type="ECO:0000256" key="3">
    <source>
        <dbReference type="ARBA" id="ARBA00022448"/>
    </source>
</evidence>
<accession>A0A6J7GNT2</accession>
<dbReference type="PANTHER" id="PTHR11562:SF17">
    <property type="entry name" value="RE54080P-RELATED"/>
    <property type="match status" value="1"/>
</dbReference>
<dbReference type="InterPro" id="IPR058533">
    <property type="entry name" value="Cation_efflux_TM"/>
</dbReference>
<dbReference type="AlphaFoldDB" id="A0A6J7GNT2"/>
<gene>
    <name evidence="11" type="ORF">UFOPK3495_01521</name>
</gene>
<dbReference type="InterPro" id="IPR002524">
    <property type="entry name" value="Cation_efflux"/>
</dbReference>
<dbReference type="EMBL" id="CAFBMC010000112">
    <property type="protein sequence ID" value="CAB4909981.1"/>
    <property type="molecule type" value="Genomic_DNA"/>
</dbReference>
<evidence type="ECO:0000313" key="11">
    <source>
        <dbReference type="EMBL" id="CAB4909981.1"/>
    </source>
</evidence>
<dbReference type="SUPFAM" id="SSF160240">
    <property type="entry name" value="Cation efflux protein cytoplasmic domain-like"/>
    <property type="match status" value="1"/>
</dbReference>
<evidence type="ECO:0000256" key="5">
    <source>
        <dbReference type="ARBA" id="ARBA00022989"/>
    </source>
</evidence>
<dbReference type="SUPFAM" id="SSF161111">
    <property type="entry name" value="Cation efflux protein transmembrane domain-like"/>
    <property type="match status" value="1"/>
</dbReference>
<name>A0A6J7GNT2_9ZZZZ</name>
<protein>
    <submittedName>
        <fullName evidence="11">Unannotated protein</fullName>
    </submittedName>
</protein>
<sequence length="322" mass="34848">MVIHARSLLYVRDTALVSSNHHHDDQAKLSSSQLRHRLVLSLIIALVVTVVSIVGAIASGALALLADAGHMLTDVTGLLISLFAITLAARPTTMHRTFGLMRLEILAAAANAMLLFIVAAFIGFEAWQRWSTPTAIDGPLMLGFAAVGLIANLVGMKLLRAGALQNLNLKGAYLEMFGDLLGSVAVVVAAIGIWITGWERIDPLVSVVVVLMILPRAWLLLREALSILLETTPKSLNLDEVREHLLQEPDVIDVHDMHAWTITSGVEVMSAHVVVRDMQPSCDTGALLNELQSCLLGHFNIAHSTLQIEPEGFRHDSGTIHT</sequence>
<reference evidence="11" key="1">
    <citation type="submission" date="2020-05" db="EMBL/GenBank/DDBJ databases">
        <authorList>
            <person name="Chiriac C."/>
            <person name="Salcher M."/>
            <person name="Ghai R."/>
            <person name="Kavagutti S V."/>
        </authorList>
    </citation>
    <scope>NUCLEOTIDE SEQUENCE</scope>
</reference>
<dbReference type="InterPro" id="IPR050681">
    <property type="entry name" value="CDF/SLC30A"/>
</dbReference>
<dbReference type="Gene3D" id="1.20.1510.10">
    <property type="entry name" value="Cation efflux protein transmembrane domain"/>
    <property type="match status" value="1"/>
</dbReference>
<dbReference type="Pfam" id="PF01545">
    <property type="entry name" value="Cation_efflux"/>
    <property type="match status" value="1"/>
</dbReference>
<evidence type="ECO:0000259" key="10">
    <source>
        <dbReference type="Pfam" id="PF16916"/>
    </source>
</evidence>
<dbReference type="NCBIfam" id="TIGR01297">
    <property type="entry name" value="CDF"/>
    <property type="match status" value="1"/>
</dbReference>
<evidence type="ECO:0000256" key="4">
    <source>
        <dbReference type="ARBA" id="ARBA00022692"/>
    </source>
</evidence>
<feature type="transmembrane region" description="Helical" evidence="8">
    <location>
        <begin position="139"/>
        <end position="159"/>
    </location>
</feature>
<dbReference type="InterPro" id="IPR036837">
    <property type="entry name" value="Cation_efflux_CTD_sf"/>
</dbReference>
<proteinExistence type="inferred from homology"/>
<evidence type="ECO:0000259" key="9">
    <source>
        <dbReference type="Pfam" id="PF01545"/>
    </source>
</evidence>
<dbReference type="GO" id="GO:0005886">
    <property type="term" value="C:plasma membrane"/>
    <property type="evidence" value="ECO:0007669"/>
    <property type="project" value="TreeGrafter"/>
</dbReference>
<comment type="similarity">
    <text evidence="2">Belongs to the cation diffusion facilitator (CDF) transporter (TC 2.A.4) family. SLC30A subfamily.</text>
</comment>
<evidence type="ECO:0000256" key="8">
    <source>
        <dbReference type="SAM" id="Phobius"/>
    </source>
</evidence>
<dbReference type="GO" id="GO:0005385">
    <property type="term" value="F:zinc ion transmembrane transporter activity"/>
    <property type="evidence" value="ECO:0007669"/>
    <property type="project" value="TreeGrafter"/>
</dbReference>
<organism evidence="11">
    <name type="scientific">freshwater metagenome</name>
    <dbReference type="NCBI Taxonomy" id="449393"/>
    <lineage>
        <taxon>unclassified sequences</taxon>
        <taxon>metagenomes</taxon>
        <taxon>ecological metagenomes</taxon>
    </lineage>
</organism>
<keyword evidence="4 8" id="KW-0812">Transmembrane</keyword>
<feature type="transmembrane region" description="Helical" evidence="8">
    <location>
        <begin position="204"/>
        <end position="221"/>
    </location>
</feature>
<keyword evidence="5 8" id="KW-1133">Transmembrane helix</keyword>
<evidence type="ECO:0000256" key="7">
    <source>
        <dbReference type="ARBA" id="ARBA00023136"/>
    </source>
</evidence>
<comment type="subcellular location">
    <subcellularLocation>
        <location evidence="1">Membrane</location>
        <topology evidence="1">Multi-pass membrane protein</topology>
    </subcellularLocation>
</comment>
<feature type="domain" description="Cation efflux protein cytoplasmic" evidence="10">
    <location>
        <begin position="233"/>
        <end position="311"/>
    </location>
</feature>
<evidence type="ECO:0000256" key="2">
    <source>
        <dbReference type="ARBA" id="ARBA00008873"/>
    </source>
</evidence>
<dbReference type="InterPro" id="IPR027470">
    <property type="entry name" value="Cation_efflux_CTD"/>
</dbReference>
<keyword evidence="3" id="KW-0813">Transport</keyword>
<dbReference type="Pfam" id="PF16916">
    <property type="entry name" value="ZT_dimer"/>
    <property type="match status" value="1"/>
</dbReference>
<feature type="transmembrane region" description="Helical" evidence="8">
    <location>
        <begin position="180"/>
        <end position="198"/>
    </location>
</feature>
<keyword evidence="7 8" id="KW-0472">Membrane</keyword>
<keyword evidence="6" id="KW-0406">Ion transport</keyword>